<reference evidence="3" key="2">
    <citation type="submission" date="2016-10" db="EMBL/GenBank/DDBJ databases">
        <authorList>
            <person name="Varghese N."/>
            <person name="Submissions S."/>
        </authorList>
    </citation>
    <scope>NUCLEOTIDE SEQUENCE [LARGE SCALE GENOMIC DNA]</scope>
    <source>
        <strain evidence="3">CPCC 202695</strain>
    </source>
</reference>
<dbReference type="Pfam" id="PF10012">
    <property type="entry name" value="DUF2255"/>
    <property type="match status" value="1"/>
</dbReference>
<evidence type="ECO:0000313" key="1">
    <source>
        <dbReference type="EMBL" id="MCP2366795.1"/>
    </source>
</evidence>
<keyword evidence="4" id="KW-1185">Reference proteome</keyword>
<dbReference type="Proteomes" id="UP000893823">
    <property type="component" value="Unassembled WGS sequence"/>
</dbReference>
<reference evidence="2" key="1">
    <citation type="submission" date="2016-10" db="EMBL/GenBank/DDBJ databases">
        <authorList>
            <person name="de Groot N.N."/>
        </authorList>
    </citation>
    <scope>NUCLEOTIDE SEQUENCE [LARGE SCALE GENOMIC DNA]</scope>
    <source>
        <strain evidence="2">CPCC 202695</strain>
    </source>
</reference>
<reference evidence="1" key="3">
    <citation type="submission" date="2022-06" db="EMBL/GenBank/DDBJ databases">
        <title>Genomic Encyclopedia of Type Strains, Phase III (KMG-III): the genomes of soil and plant-associated and newly described type strains.</title>
        <authorList>
            <person name="Whitman W."/>
        </authorList>
    </citation>
    <scope>NUCLEOTIDE SEQUENCE</scope>
    <source>
        <strain evidence="1">CPCC 202695</strain>
    </source>
</reference>
<evidence type="ECO:0008006" key="5">
    <source>
        <dbReference type="Google" id="ProtNLM"/>
    </source>
</evidence>
<evidence type="ECO:0000313" key="2">
    <source>
        <dbReference type="EMBL" id="SDT24362.1"/>
    </source>
</evidence>
<accession>A0A1H1YSR1</accession>
<evidence type="ECO:0000313" key="4">
    <source>
        <dbReference type="Proteomes" id="UP000893823"/>
    </source>
</evidence>
<evidence type="ECO:0000313" key="3">
    <source>
        <dbReference type="Proteomes" id="UP000199482"/>
    </source>
</evidence>
<name>A0A1H1YSR1_9MICO</name>
<dbReference type="EMBL" id="SODL02000001">
    <property type="protein sequence ID" value="MCP2366795.1"/>
    <property type="molecule type" value="Genomic_DNA"/>
</dbReference>
<dbReference type="Proteomes" id="UP000199482">
    <property type="component" value="Chromosome I"/>
</dbReference>
<proteinExistence type="predicted"/>
<organism evidence="2 3">
    <name type="scientific">Agromyces flavus</name>
    <dbReference type="NCBI Taxonomy" id="589382"/>
    <lineage>
        <taxon>Bacteria</taxon>
        <taxon>Bacillati</taxon>
        <taxon>Actinomycetota</taxon>
        <taxon>Actinomycetes</taxon>
        <taxon>Micrococcales</taxon>
        <taxon>Microbacteriaceae</taxon>
        <taxon>Agromyces</taxon>
    </lineage>
</organism>
<sequence length="127" mass="14248">MTAWTEEELDRIAEAEELRISSLRRDGSFSKPIIIWVVRVGDDLFVRSAYGPENPWYVNARRRGRGRIAAGGVERDVDFADASGTPAEAIDAAYHDKYDPISSPRIVATVVGERVHPLTLRLVPREE</sequence>
<gene>
    <name evidence="1" type="ORF">BCL57_000937</name>
    <name evidence="2" type="ORF">SAMN04489721_2870</name>
</gene>
<dbReference type="InterPro" id="IPR016888">
    <property type="entry name" value="UCP028498"/>
</dbReference>
<dbReference type="STRING" id="589382.SAMN04489721_2870"/>
<dbReference type="AlphaFoldDB" id="A0A1H1YSR1"/>
<dbReference type="OrthoDB" id="162563at2"/>
<dbReference type="RefSeq" id="WP_092673822.1">
    <property type="nucleotide sequence ID" value="NZ_BMDN01000001.1"/>
</dbReference>
<dbReference type="EMBL" id="LT629755">
    <property type="protein sequence ID" value="SDT24362.1"/>
    <property type="molecule type" value="Genomic_DNA"/>
</dbReference>
<protein>
    <recommendedName>
        <fullName evidence="5">DUF2255 family protein</fullName>
    </recommendedName>
</protein>